<gene>
    <name evidence="2" type="ORF">GCM10025862_25190</name>
</gene>
<evidence type="ECO:0000256" key="1">
    <source>
        <dbReference type="SAM" id="MobiDB-lite"/>
    </source>
</evidence>
<dbReference type="Gene3D" id="3.40.640.10">
    <property type="entry name" value="Type I PLP-dependent aspartate aminotransferase-like (Major domain)"/>
    <property type="match status" value="1"/>
</dbReference>
<reference evidence="3" key="1">
    <citation type="journal article" date="2019" name="Int. J. Syst. Evol. Microbiol.">
        <title>The Global Catalogue of Microorganisms (GCM) 10K type strain sequencing project: providing services to taxonomists for standard genome sequencing and annotation.</title>
        <authorList>
            <consortium name="The Broad Institute Genomics Platform"/>
            <consortium name="The Broad Institute Genome Sequencing Center for Infectious Disease"/>
            <person name="Wu L."/>
            <person name="Ma J."/>
        </authorList>
    </citation>
    <scope>NUCLEOTIDE SEQUENCE [LARGE SCALE GENOMIC DNA]</scope>
    <source>
        <strain evidence="3">NBRC 105830</strain>
    </source>
</reference>
<dbReference type="GO" id="GO:0008483">
    <property type="term" value="F:transaminase activity"/>
    <property type="evidence" value="ECO:0007669"/>
    <property type="project" value="UniProtKB-KW"/>
</dbReference>
<evidence type="ECO:0000313" key="2">
    <source>
        <dbReference type="EMBL" id="GMA20498.1"/>
    </source>
</evidence>
<proteinExistence type="predicted"/>
<dbReference type="EMBL" id="BSUJ01000001">
    <property type="protein sequence ID" value="GMA20498.1"/>
    <property type="molecule type" value="Genomic_DNA"/>
</dbReference>
<dbReference type="Proteomes" id="UP001157109">
    <property type="component" value="Unassembled WGS sequence"/>
</dbReference>
<dbReference type="CDD" id="cd00609">
    <property type="entry name" value="AAT_like"/>
    <property type="match status" value="1"/>
</dbReference>
<organism evidence="2 3">
    <name type="scientific">Arsenicicoccus piscis</name>
    <dbReference type="NCBI Taxonomy" id="673954"/>
    <lineage>
        <taxon>Bacteria</taxon>
        <taxon>Bacillati</taxon>
        <taxon>Actinomycetota</taxon>
        <taxon>Actinomycetes</taxon>
        <taxon>Micrococcales</taxon>
        <taxon>Intrasporangiaceae</taxon>
        <taxon>Arsenicicoccus</taxon>
    </lineage>
</organism>
<name>A0ABQ6HS44_9MICO</name>
<dbReference type="Pfam" id="PF12897">
    <property type="entry name" value="Asp_aminotransf"/>
    <property type="match status" value="1"/>
</dbReference>
<dbReference type="InterPro" id="IPR024551">
    <property type="entry name" value="AspAT_Ic"/>
</dbReference>
<dbReference type="Gene3D" id="3.90.1150.10">
    <property type="entry name" value="Aspartate Aminotransferase, domain 1"/>
    <property type="match status" value="1"/>
</dbReference>
<dbReference type="SUPFAM" id="SSF53383">
    <property type="entry name" value="PLP-dependent transferases"/>
    <property type="match status" value="1"/>
</dbReference>
<feature type="compositionally biased region" description="Low complexity" evidence="1">
    <location>
        <begin position="376"/>
        <end position="391"/>
    </location>
</feature>
<feature type="region of interest" description="Disordered" evidence="1">
    <location>
        <begin position="376"/>
        <end position="421"/>
    </location>
</feature>
<evidence type="ECO:0000313" key="3">
    <source>
        <dbReference type="Proteomes" id="UP001157109"/>
    </source>
</evidence>
<dbReference type="InterPro" id="IPR015421">
    <property type="entry name" value="PyrdxlP-dep_Trfase_major"/>
</dbReference>
<dbReference type="PANTHER" id="PTHR43799">
    <property type="entry name" value="AMINOTRANSFERASE, PUTATIVE-RELATED"/>
    <property type="match status" value="1"/>
</dbReference>
<protein>
    <submittedName>
        <fullName evidence="2">Aminotransferase</fullName>
    </submittedName>
</protein>
<keyword evidence="2" id="KW-0032">Aminotransferase</keyword>
<keyword evidence="3" id="KW-1185">Reference proteome</keyword>
<comment type="caution">
    <text evidence="2">The sequence shown here is derived from an EMBL/GenBank/DDBJ whole genome shotgun (WGS) entry which is preliminary data.</text>
</comment>
<dbReference type="InterPro" id="IPR015422">
    <property type="entry name" value="PyrdxlP-dep_Trfase_small"/>
</dbReference>
<accession>A0ABQ6HS44</accession>
<dbReference type="InterPro" id="IPR015424">
    <property type="entry name" value="PyrdxlP-dep_Trfase"/>
</dbReference>
<keyword evidence="2" id="KW-0808">Transferase</keyword>
<dbReference type="PANTHER" id="PTHR43799:SF1">
    <property type="entry name" value="ASPARTATE AMINOTRANSFERASE"/>
    <property type="match status" value="1"/>
</dbReference>
<sequence length="446" mass="48206">MTGTTPDTDTLRQAVEPARASYEELKAKGRKLDLTRGKPCVEQLDLSETMLALPGVGEHTSPDAGDLRNYGGAPKGLLALREMFSPLLQIPVEQLVARDNSSLSLMHQCLVTSFFHAPSGAPSWQGQTVKFLAPSPGYDRHFTASLDLGIELVTVPMGELGPDMDVVESLVKDDPSIKGIWCVPKYSNPTGLTYSDEVVQRLAAMPTAAEDFRIYWDNAYAIHHLRSVEDELADILVACAEAGHPDRAFVFASTSKVSLAGAGVAFFGSSPANVEWFLKHDGMRSIGPDKLNHQRHIAFFKDTEGVLAHMAKHRDILEPKFDAVLRHLEKGLGDLGIARWTDPNGGYFVSLDVVPGTAKRVVALAKEAGVALTPRVRPSPAVRTRTTRTSASPPPSPPWTSSRRRWRCSPRPSSSPPPSSCWTTGLLGSEVAGSVGVRPAEMAVGD</sequence>